<dbReference type="Proteomes" id="UP000001235">
    <property type="component" value="Chromosome"/>
</dbReference>
<comment type="caution">
    <text evidence="11">Lacks conserved residue(s) required for the propagation of feature annotation.</text>
</comment>
<keyword evidence="11" id="KW-0479">Metal-binding</keyword>
<dbReference type="InterPro" id="IPR036034">
    <property type="entry name" value="PDZ_sf"/>
</dbReference>
<evidence type="ECO:0000313" key="14">
    <source>
        <dbReference type="Proteomes" id="UP000001235"/>
    </source>
</evidence>
<dbReference type="SUPFAM" id="SSF50156">
    <property type="entry name" value="PDZ domain-like"/>
    <property type="match status" value="2"/>
</dbReference>
<keyword evidence="6 11" id="KW-0378">Hydrolase</keyword>
<dbReference type="GO" id="GO:0046872">
    <property type="term" value="F:metal ion binding"/>
    <property type="evidence" value="ECO:0007669"/>
    <property type="project" value="UniProtKB-KW"/>
</dbReference>
<evidence type="ECO:0000313" key="13">
    <source>
        <dbReference type="EMBL" id="ADL55797.1"/>
    </source>
</evidence>
<comment type="cofactor">
    <cofactor evidence="1 11">
        <name>Zn(2+)</name>
        <dbReference type="ChEBI" id="CHEBI:29105"/>
    </cofactor>
</comment>
<evidence type="ECO:0000256" key="6">
    <source>
        <dbReference type="ARBA" id="ARBA00022801"/>
    </source>
</evidence>
<evidence type="ECO:0000256" key="3">
    <source>
        <dbReference type="ARBA" id="ARBA00007931"/>
    </source>
</evidence>
<comment type="subcellular location">
    <subcellularLocation>
        <location evidence="2">Membrane</location>
        <topology evidence="2">Multi-pass membrane protein</topology>
    </subcellularLocation>
</comment>
<evidence type="ECO:0000256" key="11">
    <source>
        <dbReference type="RuleBase" id="RU362031"/>
    </source>
</evidence>
<evidence type="ECO:0000256" key="8">
    <source>
        <dbReference type="ARBA" id="ARBA00022989"/>
    </source>
</evidence>
<dbReference type="eggNOG" id="COG0750">
    <property type="taxonomic scope" value="Bacteria"/>
</dbReference>
<accession>D9SH00</accession>
<dbReference type="NCBIfam" id="TIGR00054">
    <property type="entry name" value="RIP metalloprotease RseP"/>
    <property type="match status" value="1"/>
</dbReference>
<dbReference type="HOGENOM" id="CLU_025778_0_2_4"/>
<keyword evidence="7 11" id="KW-0862">Zinc</keyword>
<sequence length="451" mass="48427">MITLLSFAAAIALLVVFHEYGHYWVARRCGVKVLRFSLGFGPVLYRKRFAGSDTEWVLSVIPLGGYVKMLDEREGEVLPGELDRAFNRKPVLQRMAIVVAGPVANLLLAVFLYWILFVHGVPGLKPVLGEVVQGTPAANAQMMVGETIIRINDEPIPSWQELRWTLLTLALQKGEVAVEAQTASGTTVRHTLSLSSLDAHDLEGEFLDKLGLHLNQPAVMPVIGKLTADGIAKLAGLQESDLVLRADGKTLASWSALVDIIRTHPGQSVALEIQRAGSVQTISLTPQSVLESGRMVGKIGAAPRVDPAVIAAMFTEVSYGPVDAIGQSLKKTWDTAAISLKMLGKMLLGEVSMKNISGPISIADYAGQSAHMGLTAYLGFLALISISLGVLNLLPVPLLDGGHLLYYVAELIKGSPVSEQAWEIGQKIGIALLGTLMVFAIYNDINRLISG</sequence>
<dbReference type="AlphaFoldDB" id="D9SH00"/>
<dbReference type="InterPro" id="IPR008915">
    <property type="entry name" value="Peptidase_M50"/>
</dbReference>
<dbReference type="EMBL" id="CP002159">
    <property type="protein sequence ID" value="ADL55797.1"/>
    <property type="molecule type" value="Genomic_DNA"/>
</dbReference>
<keyword evidence="9 11" id="KW-0482">Metalloprotease</keyword>
<keyword evidence="4 13" id="KW-0645">Protease</keyword>
<proteinExistence type="inferred from homology"/>
<dbReference type="EC" id="3.4.24.-" evidence="11"/>
<dbReference type="CDD" id="cd23081">
    <property type="entry name" value="cpPDZ_EcRseP-like"/>
    <property type="match status" value="1"/>
</dbReference>
<protein>
    <recommendedName>
        <fullName evidence="11">Zinc metalloprotease</fullName>
        <ecNumber evidence="11">3.4.24.-</ecNumber>
    </recommendedName>
</protein>
<keyword evidence="5 11" id="KW-0812">Transmembrane</keyword>
<evidence type="ECO:0000256" key="7">
    <source>
        <dbReference type="ARBA" id="ARBA00022833"/>
    </source>
</evidence>
<evidence type="ECO:0000259" key="12">
    <source>
        <dbReference type="SMART" id="SM00228"/>
    </source>
</evidence>
<keyword evidence="8 11" id="KW-1133">Transmembrane helix</keyword>
<comment type="similarity">
    <text evidence="3 11">Belongs to the peptidase M50B family.</text>
</comment>
<evidence type="ECO:0000256" key="1">
    <source>
        <dbReference type="ARBA" id="ARBA00001947"/>
    </source>
</evidence>
<feature type="transmembrane region" description="Helical" evidence="11">
    <location>
        <begin position="95"/>
        <end position="116"/>
    </location>
</feature>
<feature type="domain" description="PDZ" evidence="12">
    <location>
        <begin position="208"/>
        <end position="277"/>
    </location>
</feature>
<evidence type="ECO:0000256" key="9">
    <source>
        <dbReference type="ARBA" id="ARBA00023049"/>
    </source>
</evidence>
<dbReference type="InterPro" id="IPR004387">
    <property type="entry name" value="Pept_M50_Zn"/>
</dbReference>
<dbReference type="OrthoDB" id="9782003at2"/>
<evidence type="ECO:0000256" key="2">
    <source>
        <dbReference type="ARBA" id="ARBA00004141"/>
    </source>
</evidence>
<dbReference type="PANTHER" id="PTHR42837:SF2">
    <property type="entry name" value="MEMBRANE METALLOPROTEASE ARASP2, CHLOROPLASTIC-RELATED"/>
    <property type="match status" value="1"/>
</dbReference>
<dbReference type="Gene3D" id="2.30.42.10">
    <property type="match status" value="2"/>
</dbReference>
<dbReference type="GO" id="GO:0016020">
    <property type="term" value="C:membrane"/>
    <property type="evidence" value="ECO:0007669"/>
    <property type="project" value="UniProtKB-SubCell"/>
</dbReference>
<keyword evidence="14" id="KW-1185">Reference proteome</keyword>
<evidence type="ECO:0000256" key="10">
    <source>
        <dbReference type="ARBA" id="ARBA00023136"/>
    </source>
</evidence>
<dbReference type="Pfam" id="PF02163">
    <property type="entry name" value="Peptidase_M50"/>
    <property type="match status" value="1"/>
</dbReference>
<feature type="domain" description="PDZ" evidence="12">
    <location>
        <begin position="112"/>
        <end position="184"/>
    </location>
</feature>
<dbReference type="KEGG" id="gca:Galf_1786"/>
<reference evidence="13 14" key="1">
    <citation type="submission" date="2010-08" db="EMBL/GenBank/DDBJ databases">
        <title>Complete sequence of Gallionella capsiferriformans ES-2.</title>
        <authorList>
            <consortium name="US DOE Joint Genome Institute"/>
            <person name="Lucas S."/>
            <person name="Copeland A."/>
            <person name="Lapidus A."/>
            <person name="Cheng J.-F."/>
            <person name="Bruce D."/>
            <person name="Goodwin L."/>
            <person name="Pitluck S."/>
            <person name="Chertkov O."/>
            <person name="Davenport K.W."/>
            <person name="Detter J.C."/>
            <person name="Han C."/>
            <person name="Tapia R."/>
            <person name="Land M."/>
            <person name="Hauser L."/>
            <person name="Chang Y.-J."/>
            <person name="Jeffries C."/>
            <person name="Kyrpides N."/>
            <person name="Ivanova N."/>
            <person name="Mikhailova N."/>
            <person name="Shelobolina E.S."/>
            <person name="Picardal F."/>
            <person name="Roden E."/>
            <person name="Emerson D."/>
            <person name="Woyke T."/>
        </authorList>
    </citation>
    <scope>NUCLEOTIDE SEQUENCE [LARGE SCALE GENOMIC DNA]</scope>
    <source>
        <strain evidence="13 14">ES-2</strain>
    </source>
</reference>
<name>D9SH00_GALCS</name>
<dbReference type="GO" id="GO:0006508">
    <property type="term" value="P:proteolysis"/>
    <property type="evidence" value="ECO:0007669"/>
    <property type="project" value="UniProtKB-KW"/>
</dbReference>
<dbReference type="InterPro" id="IPR001478">
    <property type="entry name" value="PDZ"/>
</dbReference>
<keyword evidence="10 11" id="KW-0472">Membrane</keyword>
<dbReference type="STRING" id="395494.Galf_1786"/>
<dbReference type="CDD" id="cd06163">
    <property type="entry name" value="S2P-M50_PDZ_RseP-like"/>
    <property type="match status" value="1"/>
</dbReference>
<organism evidence="13 14">
    <name type="scientific">Gallionella capsiferriformans (strain ES-2)</name>
    <name type="common">Gallionella ferruginea capsiferriformans (strain ES-2)</name>
    <dbReference type="NCBI Taxonomy" id="395494"/>
    <lineage>
        <taxon>Bacteria</taxon>
        <taxon>Pseudomonadati</taxon>
        <taxon>Pseudomonadota</taxon>
        <taxon>Betaproteobacteria</taxon>
        <taxon>Nitrosomonadales</taxon>
        <taxon>Gallionellaceae</taxon>
        <taxon>Gallionella</taxon>
    </lineage>
</organism>
<gene>
    <name evidence="13" type="ordered locus">Galf_1786</name>
</gene>
<dbReference type="PANTHER" id="PTHR42837">
    <property type="entry name" value="REGULATOR OF SIGMA-E PROTEASE RSEP"/>
    <property type="match status" value="1"/>
</dbReference>
<dbReference type="SMART" id="SM00228">
    <property type="entry name" value="PDZ"/>
    <property type="match status" value="2"/>
</dbReference>
<evidence type="ECO:0000256" key="4">
    <source>
        <dbReference type="ARBA" id="ARBA00022670"/>
    </source>
</evidence>
<evidence type="ECO:0000256" key="5">
    <source>
        <dbReference type="ARBA" id="ARBA00022692"/>
    </source>
</evidence>
<dbReference type="RefSeq" id="WP_013293735.1">
    <property type="nucleotide sequence ID" value="NC_014394.1"/>
</dbReference>
<dbReference type="GO" id="GO:0004222">
    <property type="term" value="F:metalloendopeptidase activity"/>
    <property type="evidence" value="ECO:0007669"/>
    <property type="project" value="InterPro"/>
</dbReference>